<keyword evidence="1" id="KW-1015">Disulfide bond</keyword>
<dbReference type="SUPFAM" id="SSF49854">
    <property type="entry name" value="Spermadhesin, CUB domain"/>
    <property type="match status" value="4"/>
</dbReference>
<dbReference type="KEGG" id="dpte:113796516"/>
<evidence type="ECO:0000259" key="5">
    <source>
        <dbReference type="PROSITE" id="PS01180"/>
    </source>
</evidence>
<evidence type="ECO:0000256" key="2">
    <source>
        <dbReference type="PROSITE-ProRule" id="PRU00059"/>
    </source>
</evidence>
<dbReference type="InParanoid" id="A0A6P6YCG0"/>
<organism evidence="6 7">
    <name type="scientific">Dermatophagoides pteronyssinus</name>
    <name type="common">European house dust mite</name>
    <dbReference type="NCBI Taxonomy" id="6956"/>
    <lineage>
        <taxon>Eukaryota</taxon>
        <taxon>Metazoa</taxon>
        <taxon>Ecdysozoa</taxon>
        <taxon>Arthropoda</taxon>
        <taxon>Chelicerata</taxon>
        <taxon>Arachnida</taxon>
        <taxon>Acari</taxon>
        <taxon>Acariformes</taxon>
        <taxon>Sarcoptiformes</taxon>
        <taxon>Astigmata</taxon>
        <taxon>Psoroptidia</taxon>
        <taxon>Analgoidea</taxon>
        <taxon>Pyroglyphidae</taxon>
        <taxon>Dermatophagoidinae</taxon>
        <taxon>Dermatophagoides</taxon>
    </lineage>
</organism>
<keyword evidence="6" id="KW-1185">Reference proteome</keyword>
<evidence type="ECO:0000313" key="7">
    <source>
        <dbReference type="RefSeq" id="XP_027202606.1"/>
    </source>
</evidence>
<feature type="region of interest" description="Disordered" evidence="3">
    <location>
        <begin position="687"/>
        <end position="722"/>
    </location>
</feature>
<feature type="non-terminal residue" evidence="7">
    <location>
        <position position="1"/>
    </location>
</feature>
<keyword evidence="4" id="KW-0732">Signal</keyword>
<dbReference type="OrthoDB" id="6369184at2759"/>
<dbReference type="FunFam" id="2.60.120.290:FF:000058">
    <property type="entry name" value="CUB domaincontaining protein"/>
    <property type="match status" value="1"/>
</dbReference>
<proteinExistence type="predicted"/>
<dbReference type="AlphaFoldDB" id="A0A6P6YCG0"/>
<name>A0A6P6YCG0_DERPT</name>
<evidence type="ECO:0000313" key="6">
    <source>
        <dbReference type="Proteomes" id="UP000515146"/>
    </source>
</evidence>
<dbReference type="FunCoup" id="A0A6P6YCG0">
    <property type="interactions" value="7"/>
</dbReference>
<comment type="caution">
    <text evidence="2">Lacks conserved residue(s) required for the propagation of feature annotation.</text>
</comment>
<feature type="domain" description="CUB" evidence="5">
    <location>
        <begin position="221"/>
        <end position="346"/>
    </location>
</feature>
<dbReference type="InterPro" id="IPR035914">
    <property type="entry name" value="Sperma_CUB_dom_sf"/>
</dbReference>
<feature type="chain" id="PRO_5027731488" evidence="4">
    <location>
        <begin position="17"/>
        <end position="777"/>
    </location>
</feature>
<dbReference type="Proteomes" id="UP000515146">
    <property type="component" value="Unplaced"/>
</dbReference>
<feature type="domain" description="CUB" evidence="5">
    <location>
        <begin position="22"/>
        <end position="171"/>
    </location>
</feature>
<feature type="domain" description="CUB" evidence="5">
    <location>
        <begin position="433"/>
        <end position="553"/>
    </location>
</feature>
<dbReference type="OMA" id="LEYKFHT"/>
<feature type="signal peptide" evidence="4">
    <location>
        <begin position="1"/>
        <end position="16"/>
    </location>
</feature>
<evidence type="ECO:0000256" key="1">
    <source>
        <dbReference type="ARBA" id="ARBA00023157"/>
    </source>
</evidence>
<sequence length="777" mass="88719">ILLLILTLLWLTPIKASIRPSCRCIIYDDTFGKEYGVFTSPDWPIPYEDNIDCLLYTFIAQNDHIVEITFDEFDVQKSSDTKIPLTTTTTNSNNIDFGCDHGDYVKLFLHLNNNNNNGIDETTKYNPPLLCGKFPDIEQTHFSSNSILIFEFHTDWRSGNNTGFRGTFRFLKKAMFRTDGQLISDTNCDYRFDHESLQLTRTMSHSIEQQQQQNSISNIESNNNNKTKYWVGQRGYFFSPQYPSTYPKQTKCSYRFQTNDPNQRIRLLFVEVSLQRNDQSCISNNDVIQIYDGIDSNADLIQQICGQIAFLEILSSTNQLYVEFISPPNTPQQQSAKGFKAEYSFIPVTSLIHSGTLSLLPFTPPLMNYFPFGSSYASGIPYPWLTANNQTNIRGNFNEKNNSDIIGGIDNISSSSTTISSSNNIHSSSASSCDRWFSSELHPNGTFTSPNYPEPYPTQIRCSYHFVGHGKQRVQVIFMDFDVHKVEDQHRDCEISDSLTAYIVTNGQKEWIDDFCGQELPPRIMSNGHRLTLEFKSFNRYRSKGFKASFRFVTNFGIETGRQDSKSVCGFVYNSTETKRGHFTSPNHPGLYPKDTECHYFFYGNITEKVYIQFLHFDVEGVTPCTLETASDYVEFSNVYTTDHRVYRHCGLKHPKSIESDGDFFRVTFKSNGRFDGTGFKASYEFRYSPSSSSSSSSLSPSLSMDNNNHQQNENINENHQKSKTIKTMKTLSSSGQSNILSTNNIKLLLFFNIFLSIILMNIDYCCSTLLSSLTNI</sequence>
<dbReference type="CDD" id="cd00041">
    <property type="entry name" value="CUB"/>
    <property type="match status" value="4"/>
</dbReference>
<reference evidence="7" key="1">
    <citation type="submission" date="2025-08" db="UniProtKB">
        <authorList>
            <consortium name="RefSeq"/>
        </authorList>
    </citation>
    <scope>IDENTIFICATION</scope>
    <source>
        <strain evidence="7">Airmid</strain>
    </source>
</reference>
<dbReference type="PANTHER" id="PTHR47537">
    <property type="entry name" value="CUBILIN"/>
    <property type="match status" value="1"/>
</dbReference>
<evidence type="ECO:0000256" key="3">
    <source>
        <dbReference type="SAM" id="MobiDB-lite"/>
    </source>
</evidence>
<dbReference type="PROSITE" id="PS01180">
    <property type="entry name" value="CUB"/>
    <property type="match status" value="4"/>
</dbReference>
<dbReference type="Pfam" id="PF00431">
    <property type="entry name" value="CUB"/>
    <property type="match status" value="4"/>
</dbReference>
<feature type="domain" description="CUB" evidence="5">
    <location>
        <begin position="569"/>
        <end position="687"/>
    </location>
</feature>
<accession>A0A6P6YCG0</accession>
<evidence type="ECO:0000256" key="4">
    <source>
        <dbReference type="SAM" id="SignalP"/>
    </source>
</evidence>
<dbReference type="GO" id="GO:0005886">
    <property type="term" value="C:plasma membrane"/>
    <property type="evidence" value="ECO:0007669"/>
    <property type="project" value="TreeGrafter"/>
</dbReference>
<dbReference type="InterPro" id="IPR053207">
    <property type="entry name" value="Non-NMDA_GluR_Accessory"/>
</dbReference>
<dbReference type="RefSeq" id="XP_027202606.1">
    <property type="nucleotide sequence ID" value="XM_027346805.1"/>
</dbReference>
<dbReference type="SMART" id="SM00042">
    <property type="entry name" value="CUB"/>
    <property type="match status" value="4"/>
</dbReference>
<dbReference type="PANTHER" id="PTHR47537:SF2">
    <property type="entry name" value="CUBILIN"/>
    <property type="match status" value="1"/>
</dbReference>
<dbReference type="InterPro" id="IPR000859">
    <property type="entry name" value="CUB_dom"/>
</dbReference>
<dbReference type="Gene3D" id="2.60.120.290">
    <property type="entry name" value="Spermadhesin, CUB domain"/>
    <property type="match status" value="4"/>
</dbReference>
<feature type="compositionally biased region" description="Low complexity" evidence="3">
    <location>
        <begin position="689"/>
        <end position="718"/>
    </location>
</feature>
<protein>
    <submittedName>
        <fullName evidence="7">Suppressor of lurcher protein 1-like</fullName>
    </submittedName>
</protein>
<gene>
    <name evidence="7" type="primary">LOC113796516</name>
</gene>